<sequence length="679" mass="75570">MVSKYTMGRKQGAGHRVSAISVRHPLNQRTHSEITKIARLCTVVALAILVVLSLSDLSALSWTARPKWPPINTVYPLNKDQKKEDKEFNWADITPGPSPIQWHRCYDDELDCARLNLPMDWQQPEATNSSTSERRVNLAIVRLRAAVPSNSPDYRGPVVFNPGGPGGSGIWSLRDHGRNLQTIVGTNHDIVSWDIRGVGASTPRINCWASTQDRVYWDLQDPGVVDAHEGTVFEAFARAAAYSQVCERNLEESGILEHSSTAYHARDMLAILEAMGEEKLKYWGFSYGTVLGGTFAAMYPDRVERMVNDGNVDYEDWYNGTYINFLHDTDKVMQAFYTFCHSAGPDRCAFYASSPHAIKSRLDTLLTKLRTHPILIPQGQLPSPSGIPSNPSSPSLASTKPYHVPQLVTYSHIRRMLSTALYQPILRFPHIARVLSSLEAGNALPYHQYTLSDYPPPAPSSPTTCEADDQDDKPPLTFIPKEEAGNPDVFPAVMCSDALPFTSTPHDFALYAQKLLNISQAAGAVQASVRLLCAGRTARPRWEPFNSSLLFKDVQTAHPVLFVSNEFDNVTPLISARKNARGFKGARVVVQRGSWGHTSLAAPSVCMAKVIRRYLVSGEMPREEKEGVECWGDVVPFGEVYEDAEGQRSDKDGDEDEELRGALWRLSMRRRRRGQFGGL</sequence>
<dbReference type="Pfam" id="PF08386">
    <property type="entry name" value="Abhydrolase_4"/>
    <property type="match status" value="1"/>
</dbReference>
<name>A0AAJ0ICR2_9PEZI</name>
<keyword evidence="4" id="KW-1133">Transmembrane helix</keyword>
<proteinExistence type="inferred from homology"/>
<dbReference type="AlphaFoldDB" id="A0AAJ0ICR2"/>
<dbReference type="GO" id="GO:0016787">
    <property type="term" value="F:hydrolase activity"/>
    <property type="evidence" value="ECO:0007669"/>
    <property type="project" value="UniProtKB-KW"/>
</dbReference>
<organism evidence="7 8">
    <name type="scientific">Neurospora hispaniola</name>
    <dbReference type="NCBI Taxonomy" id="588809"/>
    <lineage>
        <taxon>Eukaryota</taxon>
        <taxon>Fungi</taxon>
        <taxon>Dikarya</taxon>
        <taxon>Ascomycota</taxon>
        <taxon>Pezizomycotina</taxon>
        <taxon>Sordariomycetes</taxon>
        <taxon>Sordariomycetidae</taxon>
        <taxon>Sordariales</taxon>
        <taxon>Sordariaceae</taxon>
        <taxon>Neurospora</taxon>
    </lineage>
</organism>
<keyword evidence="4" id="KW-0812">Transmembrane</keyword>
<feature type="domain" description="Peptidase S33 tripeptidyl aminopeptidase-like C-terminal" evidence="6">
    <location>
        <begin position="520"/>
        <end position="625"/>
    </location>
</feature>
<dbReference type="Pfam" id="PF00561">
    <property type="entry name" value="Abhydrolase_1"/>
    <property type="match status" value="1"/>
</dbReference>
<dbReference type="RefSeq" id="XP_062695645.1">
    <property type="nucleotide sequence ID" value="XM_062841850.1"/>
</dbReference>
<dbReference type="InterPro" id="IPR000073">
    <property type="entry name" value="AB_hydrolase_1"/>
</dbReference>
<dbReference type="SUPFAM" id="SSF53474">
    <property type="entry name" value="alpha/beta-Hydrolases"/>
    <property type="match status" value="1"/>
</dbReference>
<evidence type="ECO:0000313" key="8">
    <source>
        <dbReference type="Proteomes" id="UP001285908"/>
    </source>
</evidence>
<feature type="compositionally biased region" description="Low complexity" evidence="3">
    <location>
        <begin position="382"/>
        <end position="395"/>
    </location>
</feature>
<accession>A0AAJ0ICR2</accession>
<feature type="region of interest" description="Disordered" evidence="3">
    <location>
        <begin position="451"/>
        <end position="473"/>
    </location>
</feature>
<evidence type="ECO:0000256" key="3">
    <source>
        <dbReference type="SAM" id="MobiDB-lite"/>
    </source>
</evidence>
<evidence type="ECO:0000256" key="2">
    <source>
        <dbReference type="ARBA" id="ARBA00022801"/>
    </source>
</evidence>
<feature type="transmembrane region" description="Helical" evidence="4">
    <location>
        <begin position="37"/>
        <end position="62"/>
    </location>
</feature>
<reference evidence="7 8" key="1">
    <citation type="journal article" date="2023" name="Mol. Phylogenet. Evol.">
        <title>Genome-scale phylogeny and comparative genomics of the fungal order Sordariales.</title>
        <authorList>
            <person name="Hensen N."/>
            <person name="Bonometti L."/>
            <person name="Westerberg I."/>
            <person name="Brannstrom I.O."/>
            <person name="Guillou S."/>
            <person name="Cros-Aarteil S."/>
            <person name="Calhoun S."/>
            <person name="Haridas S."/>
            <person name="Kuo A."/>
            <person name="Mondo S."/>
            <person name="Pangilinan J."/>
            <person name="Riley R."/>
            <person name="LaButti K."/>
            <person name="Andreopoulos B."/>
            <person name="Lipzen A."/>
            <person name="Chen C."/>
            <person name="Yan M."/>
            <person name="Daum C."/>
            <person name="Ng V."/>
            <person name="Clum A."/>
            <person name="Steindorff A."/>
            <person name="Ohm R.A."/>
            <person name="Martin F."/>
            <person name="Silar P."/>
            <person name="Natvig D.O."/>
            <person name="Lalanne C."/>
            <person name="Gautier V."/>
            <person name="Ament-Velasquez S.L."/>
            <person name="Kruys A."/>
            <person name="Hutchinson M.I."/>
            <person name="Powell A.J."/>
            <person name="Barry K."/>
            <person name="Miller A.N."/>
            <person name="Grigoriev I.V."/>
            <person name="Debuchy R."/>
            <person name="Gladieux P."/>
            <person name="Hiltunen Thoren M."/>
            <person name="Johannesson H."/>
        </authorList>
    </citation>
    <scope>NUCLEOTIDE SEQUENCE [LARGE SCALE GENOMIC DNA]</scope>
    <source>
        <strain evidence="7 8">FGSC 10403</strain>
    </source>
</reference>
<keyword evidence="2" id="KW-0378">Hydrolase</keyword>
<dbReference type="Proteomes" id="UP001285908">
    <property type="component" value="Unassembled WGS sequence"/>
</dbReference>
<evidence type="ECO:0000256" key="4">
    <source>
        <dbReference type="SAM" id="Phobius"/>
    </source>
</evidence>
<keyword evidence="8" id="KW-1185">Reference proteome</keyword>
<dbReference type="Gene3D" id="3.40.50.1820">
    <property type="entry name" value="alpha/beta hydrolase"/>
    <property type="match status" value="1"/>
</dbReference>
<gene>
    <name evidence="7" type="ORF">B0T23DRAFT_82122</name>
</gene>
<dbReference type="InterPro" id="IPR013595">
    <property type="entry name" value="Pept_S33_TAP-like_C"/>
</dbReference>
<dbReference type="PANTHER" id="PTHR43248">
    <property type="entry name" value="2-SUCCINYL-6-HYDROXY-2,4-CYCLOHEXADIENE-1-CARBOXYLATE SYNTHASE"/>
    <property type="match status" value="1"/>
</dbReference>
<dbReference type="InterPro" id="IPR051601">
    <property type="entry name" value="Serine_prot/Carboxylest_S33"/>
</dbReference>
<keyword evidence="4" id="KW-0472">Membrane</keyword>
<dbReference type="GeneID" id="87879472"/>
<evidence type="ECO:0000259" key="6">
    <source>
        <dbReference type="Pfam" id="PF08386"/>
    </source>
</evidence>
<protein>
    <submittedName>
        <fullName evidence="7">TAP-like protein-domain-containing protein</fullName>
    </submittedName>
</protein>
<dbReference type="EMBL" id="JAULSX010000002">
    <property type="protein sequence ID" value="KAK3497381.1"/>
    <property type="molecule type" value="Genomic_DNA"/>
</dbReference>
<comment type="caution">
    <text evidence="7">The sequence shown here is derived from an EMBL/GenBank/DDBJ whole genome shotgun (WGS) entry which is preliminary data.</text>
</comment>
<evidence type="ECO:0000256" key="1">
    <source>
        <dbReference type="ARBA" id="ARBA00010088"/>
    </source>
</evidence>
<dbReference type="PANTHER" id="PTHR43248:SF25">
    <property type="entry name" value="AB HYDROLASE-1 DOMAIN-CONTAINING PROTEIN-RELATED"/>
    <property type="match status" value="1"/>
</dbReference>
<evidence type="ECO:0000259" key="5">
    <source>
        <dbReference type="Pfam" id="PF00561"/>
    </source>
</evidence>
<dbReference type="InterPro" id="IPR029058">
    <property type="entry name" value="AB_hydrolase_fold"/>
</dbReference>
<feature type="domain" description="AB hydrolase-1" evidence="5">
    <location>
        <begin position="157"/>
        <end position="337"/>
    </location>
</feature>
<evidence type="ECO:0000313" key="7">
    <source>
        <dbReference type="EMBL" id="KAK3497381.1"/>
    </source>
</evidence>
<comment type="similarity">
    <text evidence="1">Belongs to the peptidase S33 family.</text>
</comment>
<feature type="region of interest" description="Disordered" evidence="3">
    <location>
        <begin position="376"/>
        <end position="398"/>
    </location>
</feature>